<evidence type="ECO:0000259" key="3">
    <source>
        <dbReference type="PROSITE" id="PS50213"/>
    </source>
</evidence>
<feature type="domain" description="FAS1" evidence="3">
    <location>
        <begin position="19"/>
        <end position="171"/>
    </location>
</feature>
<dbReference type="EMBL" id="KN846959">
    <property type="protein sequence ID" value="KIW66901.1"/>
    <property type="molecule type" value="Genomic_DNA"/>
</dbReference>
<evidence type="ECO:0000313" key="5">
    <source>
        <dbReference type="Proteomes" id="UP000054266"/>
    </source>
</evidence>
<keyword evidence="2" id="KW-0732">Signal</keyword>
<keyword evidence="1" id="KW-1133">Transmembrane helix</keyword>
<feature type="transmembrane region" description="Helical" evidence="1">
    <location>
        <begin position="367"/>
        <end position="389"/>
    </location>
</feature>
<dbReference type="SUPFAM" id="SSF82153">
    <property type="entry name" value="FAS1 domain"/>
    <property type="match status" value="2"/>
</dbReference>
<feature type="domain" description="FAS1" evidence="3">
    <location>
        <begin position="167"/>
        <end position="308"/>
    </location>
</feature>
<dbReference type="GO" id="GO:0016236">
    <property type="term" value="P:macroautophagy"/>
    <property type="evidence" value="ECO:0007669"/>
    <property type="project" value="TreeGrafter"/>
</dbReference>
<dbReference type="InterPro" id="IPR050904">
    <property type="entry name" value="Adhesion/Biosynth-related"/>
</dbReference>
<feature type="chain" id="PRO_5002239870" description="FAS1 domain-containing protein" evidence="2">
    <location>
        <begin position="18"/>
        <end position="458"/>
    </location>
</feature>
<dbReference type="GO" id="GO:0000329">
    <property type="term" value="C:fungal-type vacuole membrane"/>
    <property type="evidence" value="ECO:0007669"/>
    <property type="project" value="TreeGrafter"/>
</dbReference>
<dbReference type="PANTHER" id="PTHR10900:SF77">
    <property type="entry name" value="FI19380P1"/>
    <property type="match status" value="1"/>
</dbReference>
<reference evidence="4 5" key="1">
    <citation type="submission" date="2015-01" db="EMBL/GenBank/DDBJ databases">
        <title>The Genome Sequence of Capronia semiimmersa CBS27337.</title>
        <authorList>
            <consortium name="The Broad Institute Genomics Platform"/>
            <person name="Cuomo C."/>
            <person name="de Hoog S."/>
            <person name="Gorbushina A."/>
            <person name="Stielow B."/>
            <person name="Teixiera M."/>
            <person name="Abouelleil A."/>
            <person name="Chapman S.B."/>
            <person name="Priest M."/>
            <person name="Young S.K."/>
            <person name="Wortman J."/>
            <person name="Nusbaum C."/>
            <person name="Birren B."/>
        </authorList>
    </citation>
    <scope>NUCLEOTIDE SEQUENCE [LARGE SCALE GENOMIC DNA]</scope>
    <source>
        <strain evidence="4 5">CBS 27337</strain>
    </source>
</reference>
<dbReference type="InterPro" id="IPR036378">
    <property type="entry name" value="FAS1_dom_sf"/>
</dbReference>
<evidence type="ECO:0000256" key="1">
    <source>
        <dbReference type="SAM" id="Phobius"/>
    </source>
</evidence>
<feature type="signal peptide" evidence="2">
    <location>
        <begin position="1"/>
        <end position="17"/>
    </location>
</feature>
<gene>
    <name evidence="4" type="ORF">PV04_06190</name>
</gene>
<dbReference type="Proteomes" id="UP000054266">
    <property type="component" value="Unassembled WGS sequence"/>
</dbReference>
<dbReference type="PROSITE" id="PS50213">
    <property type="entry name" value="FAS1"/>
    <property type="match status" value="2"/>
</dbReference>
<keyword evidence="5" id="KW-1185">Reference proteome</keyword>
<evidence type="ECO:0000256" key="2">
    <source>
        <dbReference type="SAM" id="SignalP"/>
    </source>
</evidence>
<organism evidence="4 5">
    <name type="scientific">Phialophora macrospora</name>
    <dbReference type="NCBI Taxonomy" id="1851006"/>
    <lineage>
        <taxon>Eukaryota</taxon>
        <taxon>Fungi</taxon>
        <taxon>Dikarya</taxon>
        <taxon>Ascomycota</taxon>
        <taxon>Pezizomycotina</taxon>
        <taxon>Eurotiomycetes</taxon>
        <taxon>Chaetothyriomycetidae</taxon>
        <taxon>Chaetothyriales</taxon>
        <taxon>Herpotrichiellaceae</taxon>
        <taxon>Phialophora</taxon>
    </lineage>
</organism>
<dbReference type="SMART" id="SM00554">
    <property type="entry name" value="FAS1"/>
    <property type="match status" value="2"/>
</dbReference>
<dbReference type="InterPro" id="IPR000782">
    <property type="entry name" value="FAS1_domain"/>
</dbReference>
<evidence type="ECO:0000313" key="4">
    <source>
        <dbReference type="EMBL" id="KIW66901.1"/>
    </source>
</evidence>
<accession>A0A0D2CNX5</accession>
<dbReference type="Pfam" id="PF02469">
    <property type="entry name" value="Fasciclin"/>
    <property type="match status" value="2"/>
</dbReference>
<dbReference type="AlphaFoldDB" id="A0A0D2CNX5"/>
<sequence length="458" mass="49249">MLRQIFSAAILLAFVTAQNEGIIETLNTMPEVSELVTYLDKYPGLTTWLQGLSDITFLAPSNDAFAALADSATVPSLPVDEIDAEALISYHVLEGTFYSFGSDEYIHVTTAMLLHADANESLVTGGEMVIARGSSWSSAVSFTSGGLHMSESYGEPVNFTGGVIYTIDSFLTLPETFQETAEEEDMLGAQPFADAVITVPDTLENVTIDDLSGVTIFLPMNYSLQEIGNVIESMTKSEFDRMVSYHIIDQVLYIDPDAPPSGYYSTYEGTGVTIFTSNGFVFINNARIVGSPNWIFRGGMIYTIYGVLNPSNITIDVDANDAEIAFAGATFTPDFTFPTSDAGSVPTSSPSPIPSSSSGGLSTGAKAGIGAAIAALVAILIGVCCFMRLQRRTKRELGMDPNTKYQYPMSYPMKDLEVSISHEELVANAAKPARGPIKEFTPNASVHSLGWTIKETSI</sequence>
<dbReference type="Gene3D" id="2.30.180.10">
    <property type="entry name" value="FAS1 domain"/>
    <property type="match status" value="2"/>
</dbReference>
<dbReference type="HOGENOM" id="CLU_031281_2_2_1"/>
<dbReference type="PANTHER" id="PTHR10900">
    <property type="entry name" value="PERIOSTIN-RELATED"/>
    <property type="match status" value="1"/>
</dbReference>
<dbReference type="STRING" id="5601.A0A0D2CNX5"/>
<protein>
    <recommendedName>
        <fullName evidence="3">FAS1 domain-containing protein</fullName>
    </recommendedName>
</protein>
<keyword evidence="1" id="KW-0472">Membrane</keyword>
<name>A0A0D2CNX5_9EURO</name>
<proteinExistence type="predicted"/>
<keyword evidence="1" id="KW-0812">Transmembrane</keyword>